<evidence type="ECO:0000313" key="1">
    <source>
        <dbReference type="EMBL" id="QHI99286.1"/>
    </source>
</evidence>
<proteinExistence type="predicted"/>
<reference evidence="1 2" key="1">
    <citation type="submission" date="2020-01" db="EMBL/GenBank/DDBJ databases">
        <title>Genome sequencing of strain KACC 21265.</title>
        <authorList>
            <person name="Heo J."/>
            <person name="Kim S.-J."/>
            <person name="Kim J.-S."/>
            <person name="Hong S.-B."/>
            <person name="Kwon S.-W."/>
        </authorList>
    </citation>
    <scope>NUCLEOTIDE SEQUENCE [LARGE SCALE GENOMIC DNA]</scope>
    <source>
        <strain evidence="1 2">KACC 21265</strain>
    </source>
</reference>
<dbReference type="AlphaFoldDB" id="A0A857J630"/>
<evidence type="ECO:0000313" key="2">
    <source>
        <dbReference type="Proteomes" id="UP000464787"/>
    </source>
</evidence>
<dbReference type="GO" id="GO:0030153">
    <property type="term" value="P:bacteriocin immunity"/>
    <property type="evidence" value="ECO:0007669"/>
    <property type="project" value="InterPro"/>
</dbReference>
<organism evidence="1 2">
    <name type="scientific">Xylophilus rhododendri</name>
    <dbReference type="NCBI Taxonomy" id="2697032"/>
    <lineage>
        <taxon>Bacteria</taxon>
        <taxon>Pseudomonadati</taxon>
        <taxon>Pseudomonadota</taxon>
        <taxon>Betaproteobacteria</taxon>
        <taxon>Burkholderiales</taxon>
        <taxon>Xylophilus</taxon>
    </lineage>
</organism>
<accession>A0A857J630</accession>
<dbReference type="Gene3D" id="3.30.190.30">
    <property type="match status" value="1"/>
</dbReference>
<name>A0A857J630_9BURK</name>
<dbReference type="Pfam" id="PF11480">
    <property type="entry name" value="ImmE5"/>
    <property type="match status" value="1"/>
</dbReference>
<dbReference type="InterPro" id="IPR037234">
    <property type="entry name" value="ImmE5_sf"/>
</dbReference>
<protein>
    <submittedName>
        <fullName evidence="1">Colicin immunity protein</fullName>
    </submittedName>
</protein>
<dbReference type="SUPFAM" id="SSF143469">
    <property type="entry name" value="ImmE5-like"/>
    <property type="match status" value="1"/>
</dbReference>
<dbReference type="RefSeq" id="WP_160553072.1">
    <property type="nucleotide sequence ID" value="NZ_CP047650.1"/>
</dbReference>
<dbReference type="Proteomes" id="UP000464787">
    <property type="component" value="Chromosome"/>
</dbReference>
<dbReference type="InterPro" id="IPR020127">
    <property type="entry name" value="Colicin-E5_imm"/>
</dbReference>
<keyword evidence="2" id="KW-1185">Reference proteome</keyword>
<dbReference type="KEGG" id="xyk:GT347_15665"/>
<gene>
    <name evidence="1" type="ORF">GT347_15665</name>
</gene>
<sequence>MKIDDQKIYEDGEDFFELNGNAVMKLSPEAALSVCKIATFRRVSIGRIEGGIFNASGFEARGDCVWDSKVAVIFDSPGENNELAAKFILEEKFVHNAFILTV</sequence>
<dbReference type="EMBL" id="CP047650">
    <property type="protein sequence ID" value="QHI99286.1"/>
    <property type="molecule type" value="Genomic_DNA"/>
</dbReference>